<evidence type="ECO:0000313" key="3">
    <source>
        <dbReference type="Proteomes" id="UP000887540"/>
    </source>
</evidence>
<feature type="compositionally biased region" description="Polar residues" evidence="1">
    <location>
        <begin position="223"/>
        <end position="238"/>
    </location>
</feature>
<feature type="chain" id="PRO_5038010641" evidence="2">
    <location>
        <begin position="19"/>
        <end position="238"/>
    </location>
</feature>
<dbReference type="AlphaFoldDB" id="A0A914ENS0"/>
<proteinExistence type="predicted"/>
<evidence type="ECO:0000256" key="1">
    <source>
        <dbReference type="SAM" id="MobiDB-lite"/>
    </source>
</evidence>
<evidence type="ECO:0000313" key="4">
    <source>
        <dbReference type="WBParaSite" id="ACRNAN_scaffold933.g23620.t1"/>
    </source>
</evidence>
<feature type="signal peptide" evidence="2">
    <location>
        <begin position="1"/>
        <end position="18"/>
    </location>
</feature>
<reference evidence="4" key="1">
    <citation type="submission" date="2022-11" db="UniProtKB">
        <authorList>
            <consortium name="WormBaseParasite"/>
        </authorList>
    </citation>
    <scope>IDENTIFICATION</scope>
</reference>
<protein>
    <submittedName>
        <fullName evidence="4">Uncharacterized protein</fullName>
    </submittedName>
</protein>
<evidence type="ECO:0000256" key="2">
    <source>
        <dbReference type="SAM" id="SignalP"/>
    </source>
</evidence>
<keyword evidence="3" id="KW-1185">Reference proteome</keyword>
<keyword evidence="2" id="KW-0732">Signal</keyword>
<name>A0A914ENS0_9BILA</name>
<feature type="region of interest" description="Disordered" evidence="1">
    <location>
        <begin position="219"/>
        <end position="238"/>
    </location>
</feature>
<dbReference type="Proteomes" id="UP000887540">
    <property type="component" value="Unplaced"/>
</dbReference>
<sequence length="238" mass="27938">MGLFHYFLFLTSIVFTNAQYIKHEDLEWKCGEITCPPRNTQDKDTKSLANSEYENQNARKCCDFCKSNGSLYCLKYSNESLGFNLLFEKGNDKECFCSNQVPDGCIYSENKEIRNVKICQNRLKAGLRPSIQKSSVSQEYINSQEYLIVKIVKSWSPFEKNLRNLKLHYAYQISDNMNHTRKCELIYHDEKLDKNKSYICEQWTKVDEKEQVEIPRENFEAETANTKQHQQSVRGRCA</sequence>
<dbReference type="WBParaSite" id="ACRNAN_scaffold933.g23620.t1">
    <property type="protein sequence ID" value="ACRNAN_scaffold933.g23620.t1"/>
    <property type="gene ID" value="ACRNAN_scaffold933.g23620"/>
</dbReference>
<organism evidence="3 4">
    <name type="scientific">Acrobeloides nanus</name>
    <dbReference type="NCBI Taxonomy" id="290746"/>
    <lineage>
        <taxon>Eukaryota</taxon>
        <taxon>Metazoa</taxon>
        <taxon>Ecdysozoa</taxon>
        <taxon>Nematoda</taxon>
        <taxon>Chromadorea</taxon>
        <taxon>Rhabditida</taxon>
        <taxon>Tylenchina</taxon>
        <taxon>Cephalobomorpha</taxon>
        <taxon>Cephaloboidea</taxon>
        <taxon>Cephalobidae</taxon>
        <taxon>Acrobeloides</taxon>
    </lineage>
</organism>
<accession>A0A914ENS0</accession>